<gene>
    <name evidence="1" type="ORF">K3G42_011991</name>
</gene>
<proteinExistence type="predicted"/>
<sequence length="386" mass="41448">MQDKAFSDSEIQSLQGEPTVYFVVKADQGLERSTSGCFPVNKQQPLILEAEDQHKGESDYLARDGPSSNGSFHSSEGEGTDHEGDILDCSGSRPLLMDSEEEEASGKMNLPQEGYKVSQEVLNPPPSQGGMEQLLLNTFQHHPAEASDEGDVFATAPFRSSRTFHDDLDIFAKAPFVSKSHTVPTLLDEGDVFLQAPFTKRKSQEELLSCSSTKESPALVGFLGLTGGAHINPTFQNPDTGMHSSLLPPYSMAPFAQSSVAAPHSPQAGESRDSIPPKDAPKELVGVPNDMLQGHTLPHEALLGSKASKPFRPQSLAKYSRHYGPEGSQCVEAQPIAAYKVVSQTNKQAIAGSVSIASLSYRTTELPTADPFASAPFPSKPGKQKP</sequence>
<evidence type="ECO:0000313" key="2">
    <source>
        <dbReference type="Proteomes" id="UP000827872"/>
    </source>
</evidence>
<comment type="caution">
    <text evidence="1">The sequence shown here is derived from an EMBL/GenBank/DDBJ whole genome shotgun (WGS) entry which is preliminary data.</text>
</comment>
<keyword evidence="2" id="KW-1185">Reference proteome</keyword>
<dbReference type="Proteomes" id="UP000827872">
    <property type="component" value="Linkage Group LG12"/>
</dbReference>
<organism evidence="1 2">
    <name type="scientific">Sphaerodactylus townsendi</name>
    <dbReference type="NCBI Taxonomy" id="933632"/>
    <lineage>
        <taxon>Eukaryota</taxon>
        <taxon>Metazoa</taxon>
        <taxon>Chordata</taxon>
        <taxon>Craniata</taxon>
        <taxon>Vertebrata</taxon>
        <taxon>Euteleostomi</taxon>
        <taxon>Lepidosauria</taxon>
        <taxon>Squamata</taxon>
        <taxon>Bifurcata</taxon>
        <taxon>Gekkota</taxon>
        <taxon>Sphaerodactylidae</taxon>
        <taxon>Sphaerodactylus</taxon>
    </lineage>
</organism>
<evidence type="ECO:0000313" key="1">
    <source>
        <dbReference type="EMBL" id="KAH7998058.1"/>
    </source>
</evidence>
<dbReference type="EMBL" id="CM037625">
    <property type="protein sequence ID" value="KAH7998058.1"/>
    <property type="molecule type" value="Genomic_DNA"/>
</dbReference>
<reference evidence="1" key="1">
    <citation type="submission" date="2021-08" db="EMBL/GenBank/DDBJ databases">
        <title>The first chromosome-level gecko genome reveals the dynamic sex chromosomes of Neotropical dwarf geckos (Sphaerodactylidae: Sphaerodactylus).</title>
        <authorList>
            <person name="Pinto B.J."/>
            <person name="Keating S.E."/>
            <person name="Gamble T."/>
        </authorList>
    </citation>
    <scope>NUCLEOTIDE SEQUENCE</scope>
    <source>
        <strain evidence="1">TG3544</strain>
    </source>
</reference>
<protein>
    <submittedName>
        <fullName evidence="1">Uncharacterized protein</fullName>
    </submittedName>
</protein>
<accession>A0ACB8EYG8</accession>
<name>A0ACB8EYG8_9SAUR</name>